<dbReference type="PANTHER" id="PTHR37171:SF1">
    <property type="entry name" value="SERINE_THREONINE-PROTEIN KINASE YRZF-RELATED"/>
    <property type="match status" value="1"/>
</dbReference>
<evidence type="ECO:0000313" key="2">
    <source>
        <dbReference type="Proteomes" id="UP000054007"/>
    </source>
</evidence>
<dbReference type="InterPro" id="IPR052396">
    <property type="entry name" value="Meiotic_Drive_Suppr_Kinase"/>
</dbReference>
<gene>
    <name evidence="1" type="ORF">CYLTODRAFT_494332</name>
</gene>
<keyword evidence="2" id="KW-1185">Reference proteome</keyword>
<dbReference type="InterPro" id="IPR011009">
    <property type="entry name" value="Kinase-like_dom_sf"/>
</dbReference>
<dbReference type="OrthoDB" id="4062651at2759"/>
<dbReference type="AlphaFoldDB" id="A0A0D7AWY5"/>
<organism evidence="1 2">
    <name type="scientific">Cylindrobasidium torrendii FP15055 ss-10</name>
    <dbReference type="NCBI Taxonomy" id="1314674"/>
    <lineage>
        <taxon>Eukaryota</taxon>
        <taxon>Fungi</taxon>
        <taxon>Dikarya</taxon>
        <taxon>Basidiomycota</taxon>
        <taxon>Agaricomycotina</taxon>
        <taxon>Agaricomycetes</taxon>
        <taxon>Agaricomycetidae</taxon>
        <taxon>Agaricales</taxon>
        <taxon>Marasmiineae</taxon>
        <taxon>Physalacriaceae</taxon>
        <taxon>Cylindrobasidium</taxon>
    </lineage>
</organism>
<evidence type="ECO:0008006" key="3">
    <source>
        <dbReference type="Google" id="ProtNLM"/>
    </source>
</evidence>
<name>A0A0D7AWY5_9AGAR</name>
<protein>
    <recommendedName>
        <fullName evidence="3">Protein kinase domain-containing protein</fullName>
    </recommendedName>
</protein>
<evidence type="ECO:0000313" key="1">
    <source>
        <dbReference type="EMBL" id="KIY62893.1"/>
    </source>
</evidence>
<accession>A0A0D7AWY5</accession>
<proteinExistence type="predicted"/>
<dbReference type="Proteomes" id="UP000054007">
    <property type="component" value="Unassembled WGS sequence"/>
</dbReference>
<dbReference type="PANTHER" id="PTHR37171">
    <property type="entry name" value="SERINE/THREONINE-PROTEIN KINASE YRZF-RELATED"/>
    <property type="match status" value="1"/>
</dbReference>
<dbReference type="SUPFAM" id="SSF56112">
    <property type="entry name" value="Protein kinase-like (PK-like)"/>
    <property type="match status" value="1"/>
</dbReference>
<sequence length="595" mass="66450">MATTIDLHYVFYTAEPTRENWNKISRGHGCIEKFALGDSRVAKLLSEVARINGADPRHTEMWRLKEPKLSSPRQVSALLVANDHNITRIADEVVPAQLLADALGANWAEAAKQTIFVFFLPPAPTPKVKDDELADEEDDVLAGLYKGFNSFLSASASGPTPSVAAKSTEYNKIQGSATAILDGRFCVDGSATTAPPIELYHPAFSQFIAACNNSDPIPEEHLRLTSALMRKLSAIAESRRDEETQNIIDQLLGAALETTPNQDEWSADFCHLTATPFNVSAADLIVEVKAELGTDNLDPSVQSSFSFTRFWIHDVRKPIRDACCCPSFLIGLAGPWIIILAAVITSRPIVQRLTPYLWFGCSRALDDQQVLNLARPLYALKSALANLKDYYSSLQPIPRIDNRLHSRFCPSITQYRDRGKLIPFKYIRPLQRDATCVTYRIEIDGEPAVVKFVQQYSKDAHEFMAKQGFAPELRYYGLLGDGYGNLGMVVMAWVEGKTLYEVYGAGTLPEDVRTNVREALDILNQSEFVFGDLRRPNIMVSDSDQSIKFIDFDWAGKSEEVRYPFHLSSFIRDAAGAKEYDYITVAHQDALFERL</sequence>
<dbReference type="Gene3D" id="1.10.510.10">
    <property type="entry name" value="Transferase(Phosphotransferase) domain 1"/>
    <property type="match status" value="1"/>
</dbReference>
<dbReference type="EMBL" id="KN880739">
    <property type="protein sequence ID" value="KIY62893.1"/>
    <property type="molecule type" value="Genomic_DNA"/>
</dbReference>
<reference evidence="1 2" key="1">
    <citation type="journal article" date="2015" name="Fungal Genet. Biol.">
        <title>Evolution of novel wood decay mechanisms in Agaricales revealed by the genome sequences of Fistulina hepatica and Cylindrobasidium torrendii.</title>
        <authorList>
            <person name="Floudas D."/>
            <person name="Held B.W."/>
            <person name="Riley R."/>
            <person name="Nagy L.G."/>
            <person name="Koehler G."/>
            <person name="Ransdell A.S."/>
            <person name="Younus H."/>
            <person name="Chow J."/>
            <person name="Chiniquy J."/>
            <person name="Lipzen A."/>
            <person name="Tritt A."/>
            <person name="Sun H."/>
            <person name="Haridas S."/>
            <person name="LaButti K."/>
            <person name="Ohm R.A."/>
            <person name="Kues U."/>
            <person name="Blanchette R.A."/>
            <person name="Grigoriev I.V."/>
            <person name="Minto R.E."/>
            <person name="Hibbett D.S."/>
        </authorList>
    </citation>
    <scope>NUCLEOTIDE SEQUENCE [LARGE SCALE GENOMIC DNA]</scope>
    <source>
        <strain evidence="1 2">FP15055 ss-10</strain>
    </source>
</reference>